<dbReference type="InterPro" id="IPR036838">
    <property type="entry name" value="Ribosomal_uS10_dom_sf"/>
</dbReference>
<dbReference type="PANTHER" id="PTHR11700">
    <property type="entry name" value="30S RIBOSOMAL PROTEIN S10 FAMILY MEMBER"/>
    <property type="match status" value="1"/>
</dbReference>
<keyword evidence="2 5" id="KW-0689">Ribosomal protein</keyword>
<proteinExistence type="inferred from homology"/>
<dbReference type="GO" id="GO:0006412">
    <property type="term" value="P:translation"/>
    <property type="evidence" value="ECO:0007669"/>
    <property type="project" value="InterPro"/>
</dbReference>
<sequence>MKLRIILKAYGNDIINTASNQLRSTLLAHSCKISGVVALPIRIKRFCVLRSPHADKDSREHFEIRIFKRFIDAEINSKSIFDTLLKIETPAGVSCSLKLIN</sequence>
<comment type="similarity">
    <text evidence="1">Belongs to the universal ribosomal protein uS10 family.</text>
</comment>
<accession>A0A7S6PV16</accession>
<gene>
    <name evidence="5" type="primary">rps10</name>
    <name evidence="5" type="ORF">PedoPt_p024</name>
</gene>
<geneLocation type="plastid" evidence="5"/>
<keyword evidence="3" id="KW-0687">Ribonucleoprotein</keyword>
<dbReference type="InterPro" id="IPR001848">
    <property type="entry name" value="Ribosomal_uS10"/>
</dbReference>
<dbReference type="InterPro" id="IPR027486">
    <property type="entry name" value="Ribosomal_uS10_dom"/>
</dbReference>
<dbReference type="Gene3D" id="3.30.70.600">
    <property type="entry name" value="Ribosomal protein S10 domain"/>
    <property type="match status" value="1"/>
</dbReference>
<dbReference type="SMART" id="SM01403">
    <property type="entry name" value="Ribosomal_S10"/>
    <property type="match status" value="1"/>
</dbReference>
<dbReference type="GO" id="GO:1990904">
    <property type="term" value="C:ribonucleoprotein complex"/>
    <property type="evidence" value="ECO:0007669"/>
    <property type="project" value="UniProtKB-KW"/>
</dbReference>
<dbReference type="EMBL" id="MN935477">
    <property type="protein sequence ID" value="QOU10599.1"/>
    <property type="molecule type" value="Genomic_DNA"/>
</dbReference>
<evidence type="ECO:0000256" key="1">
    <source>
        <dbReference type="ARBA" id="ARBA00007102"/>
    </source>
</evidence>
<evidence type="ECO:0000259" key="4">
    <source>
        <dbReference type="SMART" id="SM01403"/>
    </source>
</evidence>
<dbReference type="HAMAP" id="MF_00508">
    <property type="entry name" value="Ribosomal_uS10"/>
    <property type="match status" value="1"/>
</dbReference>
<protein>
    <submittedName>
        <fullName evidence="5">Ribosomal protein S10</fullName>
    </submittedName>
</protein>
<dbReference type="NCBIfam" id="TIGR01049">
    <property type="entry name" value="rpsJ_bact"/>
    <property type="match status" value="1"/>
</dbReference>
<feature type="domain" description="Small ribosomal subunit protein uS10" evidence="4">
    <location>
        <begin position="4"/>
        <end position="98"/>
    </location>
</feature>
<keyword evidence="5" id="KW-0934">Plastid</keyword>
<reference evidence="5" key="1">
    <citation type="journal article" date="2020" name="Front. Plant Sci.">
        <title>Comparative Plastid Genomics of Non-Photosynthetic Chrysophytes: Genome Reduction and Compaction.</title>
        <authorList>
            <person name="Kim J.I."/>
            <person name="Jeong M."/>
            <person name="Archibald J.M."/>
            <person name="Shin W."/>
        </authorList>
    </citation>
    <scope>NUCLEOTIDE SEQUENCE</scope>
    <source>
        <strain evidence="5">Jangsampo120217C5</strain>
    </source>
</reference>
<dbReference type="GO" id="GO:0003735">
    <property type="term" value="F:structural constituent of ribosome"/>
    <property type="evidence" value="ECO:0007669"/>
    <property type="project" value="InterPro"/>
</dbReference>
<evidence type="ECO:0000256" key="2">
    <source>
        <dbReference type="ARBA" id="ARBA00022980"/>
    </source>
</evidence>
<dbReference type="NCBIfam" id="NF001861">
    <property type="entry name" value="PRK00596.1"/>
    <property type="match status" value="1"/>
</dbReference>
<dbReference type="Pfam" id="PF00338">
    <property type="entry name" value="Ribosomal_S10"/>
    <property type="match status" value="1"/>
</dbReference>
<dbReference type="GO" id="GO:0005840">
    <property type="term" value="C:ribosome"/>
    <property type="evidence" value="ECO:0007669"/>
    <property type="project" value="UniProtKB-KW"/>
</dbReference>
<organism evidence="5">
    <name type="scientific">Pedospumella sp. Jangsampo120217C5</name>
    <dbReference type="NCBI Taxonomy" id="2782409"/>
    <lineage>
        <taxon>Eukaryota</taxon>
        <taxon>Sar</taxon>
        <taxon>Stramenopiles</taxon>
        <taxon>Ochrophyta</taxon>
        <taxon>Chrysophyceae</taxon>
        <taxon>Chromulinales</taxon>
        <taxon>Chromulinaceae</taxon>
        <taxon>Pedospumella</taxon>
    </lineage>
</organism>
<dbReference type="AlphaFoldDB" id="A0A7S6PV16"/>
<name>A0A7S6PV16_9STRA</name>
<evidence type="ECO:0000256" key="3">
    <source>
        <dbReference type="ARBA" id="ARBA00023274"/>
    </source>
</evidence>
<dbReference type="PRINTS" id="PR00971">
    <property type="entry name" value="RIBOSOMALS10"/>
</dbReference>
<dbReference type="SUPFAM" id="SSF54999">
    <property type="entry name" value="Ribosomal protein S10"/>
    <property type="match status" value="1"/>
</dbReference>
<evidence type="ECO:0000313" key="5">
    <source>
        <dbReference type="EMBL" id="QOU10599.1"/>
    </source>
</evidence>